<reference evidence="2 3" key="1">
    <citation type="submission" date="2020-06" db="EMBL/GenBank/DDBJ databases">
        <title>Pseudomonas eucalypticola sp. nov., an endophyte of Eucalyptus dunnii leaves with biocontrol ability of eucalyptus leaf blight.</title>
        <authorList>
            <person name="Liu Y."/>
            <person name="Song Z."/>
            <person name="Zeng H."/>
            <person name="Lu M."/>
            <person name="Wang X."/>
            <person name="Lian X."/>
            <person name="Zhang Q."/>
        </authorList>
    </citation>
    <scope>NUCLEOTIDE SEQUENCE [LARGE SCALE GENOMIC DNA]</scope>
    <source>
        <strain evidence="2 3">NP-1</strain>
    </source>
</reference>
<dbReference type="RefSeq" id="WP_176569978.1">
    <property type="nucleotide sequence ID" value="NZ_CP056030.1"/>
</dbReference>
<dbReference type="AlphaFoldDB" id="A0A7D5D512"/>
<protein>
    <submittedName>
        <fullName evidence="2">GNAT family N-acetyltransferase</fullName>
    </submittedName>
</protein>
<dbReference type="Pfam" id="PF00583">
    <property type="entry name" value="Acetyltransf_1"/>
    <property type="match status" value="1"/>
</dbReference>
<feature type="domain" description="N-acetyltransferase" evidence="1">
    <location>
        <begin position="19"/>
        <end position="149"/>
    </location>
</feature>
<dbReference type="KEGG" id="pez:HWQ56_05450"/>
<evidence type="ECO:0000313" key="3">
    <source>
        <dbReference type="Proteomes" id="UP000509568"/>
    </source>
</evidence>
<keyword evidence="3" id="KW-1185">Reference proteome</keyword>
<evidence type="ECO:0000313" key="2">
    <source>
        <dbReference type="EMBL" id="QKZ03259.1"/>
    </source>
</evidence>
<dbReference type="PROSITE" id="PS51186">
    <property type="entry name" value="GNAT"/>
    <property type="match status" value="1"/>
</dbReference>
<dbReference type="GO" id="GO:0016747">
    <property type="term" value="F:acyltransferase activity, transferring groups other than amino-acyl groups"/>
    <property type="evidence" value="ECO:0007669"/>
    <property type="project" value="InterPro"/>
</dbReference>
<dbReference type="SUPFAM" id="SSF55729">
    <property type="entry name" value="Acyl-CoA N-acyltransferases (Nat)"/>
    <property type="match status" value="1"/>
</dbReference>
<sequence length="149" mass="16493">MLRKALGAEQAVPRWPQGGELRPWSPASAPAAHALLLATGQLEPSLDCAQWLEQLQADPEVCPRLCLSVFDASGLAGFAMGWASTFIRHLAVQPHARRHGLGAALLTQLFFLYSQRGEAFVDLTLRADNTDARRLYARAGMFEFRRYTL</sequence>
<dbReference type="Proteomes" id="UP000509568">
    <property type="component" value="Chromosome"/>
</dbReference>
<organism evidence="2 3">
    <name type="scientific">Pseudomonas eucalypticola</name>
    <dbReference type="NCBI Taxonomy" id="2599595"/>
    <lineage>
        <taxon>Bacteria</taxon>
        <taxon>Pseudomonadati</taxon>
        <taxon>Pseudomonadota</taxon>
        <taxon>Gammaproteobacteria</taxon>
        <taxon>Pseudomonadales</taxon>
        <taxon>Pseudomonadaceae</taxon>
        <taxon>Pseudomonas</taxon>
    </lineage>
</organism>
<evidence type="ECO:0000259" key="1">
    <source>
        <dbReference type="PROSITE" id="PS51186"/>
    </source>
</evidence>
<proteinExistence type="predicted"/>
<dbReference type="CDD" id="cd04301">
    <property type="entry name" value="NAT_SF"/>
    <property type="match status" value="1"/>
</dbReference>
<gene>
    <name evidence="2" type="ORF">HWQ56_05450</name>
</gene>
<accession>A0A7D5D512</accession>
<dbReference type="Gene3D" id="3.40.630.30">
    <property type="match status" value="1"/>
</dbReference>
<keyword evidence="2" id="KW-0808">Transferase</keyword>
<name>A0A7D5D512_9PSED</name>
<dbReference type="InterPro" id="IPR016181">
    <property type="entry name" value="Acyl_CoA_acyltransferase"/>
</dbReference>
<dbReference type="InterPro" id="IPR000182">
    <property type="entry name" value="GNAT_dom"/>
</dbReference>
<dbReference type="EMBL" id="CP056030">
    <property type="protein sequence ID" value="QKZ03259.1"/>
    <property type="molecule type" value="Genomic_DNA"/>
</dbReference>